<sequence>MARKAYNVGFWPGGILNEDNGASWGLGIEEPTGDYSNHPWDEWKKPRQSWVAMSREDFTDARDFAKEIWRQAKVSNLGVAVMVWGGHIVFFRFRDDPEDLADLQDIWEEPDEDDAA</sequence>
<proteinExistence type="predicted"/>
<evidence type="ECO:0000313" key="2">
    <source>
        <dbReference type="Proteomes" id="UP001271274"/>
    </source>
</evidence>
<dbReference type="RefSeq" id="WP_319061870.1">
    <property type="nucleotide sequence ID" value="NZ_JARAYT010000002.1"/>
</dbReference>
<protein>
    <submittedName>
        <fullName evidence="1">Uncharacterized protein</fullName>
    </submittedName>
</protein>
<gene>
    <name evidence="1" type="ORF">PV662_09045</name>
</gene>
<dbReference type="Proteomes" id="UP001271274">
    <property type="component" value="Unassembled WGS sequence"/>
</dbReference>
<evidence type="ECO:0000313" key="1">
    <source>
        <dbReference type="EMBL" id="MDX3699901.1"/>
    </source>
</evidence>
<comment type="caution">
    <text evidence="1">The sequence shown here is derived from an EMBL/GenBank/DDBJ whole genome shotgun (WGS) entry which is preliminary data.</text>
</comment>
<organism evidence="1 2">
    <name type="scientific">Streptomyces europaeiscabiei</name>
    <dbReference type="NCBI Taxonomy" id="146819"/>
    <lineage>
        <taxon>Bacteria</taxon>
        <taxon>Bacillati</taxon>
        <taxon>Actinomycetota</taxon>
        <taxon>Actinomycetes</taxon>
        <taxon>Kitasatosporales</taxon>
        <taxon>Streptomycetaceae</taxon>
        <taxon>Streptomyces</taxon>
    </lineage>
</organism>
<keyword evidence="2" id="KW-1185">Reference proteome</keyword>
<name>A0ABU4N9Z9_9ACTN</name>
<accession>A0ABU4N9Z9</accession>
<reference evidence="1 2" key="1">
    <citation type="journal article" date="2023" name="Microb. Genom.">
        <title>Mesoterricola silvestris gen. nov., sp. nov., Mesoterricola sediminis sp. nov., Geothrix oryzae sp. nov., Geothrix edaphica sp. nov., Geothrix rubra sp. nov., and Geothrix limicola sp. nov., six novel members of Acidobacteriota isolated from soils.</title>
        <authorList>
            <person name="Weisberg A.J."/>
            <person name="Pearce E."/>
            <person name="Kramer C.G."/>
            <person name="Chang J.H."/>
            <person name="Clarke C.R."/>
        </authorList>
    </citation>
    <scope>NUCLEOTIDE SEQUENCE [LARGE SCALE GENOMIC DNA]</scope>
    <source>
        <strain evidence="1 2">ID09-01A</strain>
    </source>
</reference>
<dbReference type="EMBL" id="JARAYU010000002">
    <property type="protein sequence ID" value="MDX3699901.1"/>
    <property type="molecule type" value="Genomic_DNA"/>
</dbReference>